<accession>A0ABV4CNB7</accession>
<dbReference type="Proteomes" id="UP001564626">
    <property type="component" value="Unassembled WGS sequence"/>
</dbReference>
<organism evidence="1 2">
    <name type="scientific">Saccharopolyspora cebuensis</name>
    <dbReference type="NCBI Taxonomy" id="418759"/>
    <lineage>
        <taxon>Bacteria</taxon>
        <taxon>Bacillati</taxon>
        <taxon>Actinomycetota</taxon>
        <taxon>Actinomycetes</taxon>
        <taxon>Pseudonocardiales</taxon>
        <taxon>Pseudonocardiaceae</taxon>
        <taxon>Saccharopolyspora</taxon>
    </lineage>
</organism>
<dbReference type="RefSeq" id="WP_369775061.1">
    <property type="nucleotide sequence ID" value="NZ_JBGEHV010000034.1"/>
</dbReference>
<evidence type="ECO:0000313" key="1">
    <source>
        <dbReference type="EMBL" id="MEY8041291.1"/>
    </source>
</evidence>
<name>A0ABV4CNB7_9PSEU</name>
<proteinExistence type="predicted"/>
<protein>
    <recommendedName>
        <fullName evidence="3">Helix-turn-helix domain-containing protein</fullName>
    </recommendedName>
</protein>
<sequence length="69" mass="7902">MTWAGMGLSGVELFEEIRRDARRGDAGVRELARRHGVHRRTVWARTFTDPRLRAAIIDRLTFARSATAH</sequence>
<evidence type="ECO:0000313" key="2">
    <source>
        <dbReference type="Proteomes" id="UP001564626"/>
    </source>
</evidence>
<keyword evidence="2" id="KW-1185">Reference proteome</keyword>
<gene>
    <name evidence="1" type="ORF">AB8O55_17950</name>
</gene>
<evidence type="ECO:0008006" key="3">
    <source>
        <dbReference type="Google" id="ProtNLM"/>
    </source>
</evidence>
<dbReference type="EMBL" id="JBGEHV010000034">
    <property type="protein sequence ID" value="MEY8041291.1"/>
    <property type="molecule type" value="Genomic_DNA"/>
</dbReference>
<comment type="caution">
    <text evidence="1">The sequence shown here is derived from an EMBL/GenBank/DDBJ whole genome shotgun (WGS) entry which is preliminary data.</text>
</comment>
<reference evidence="1 2" key="1">
    <citation type="submission" date="2024-08" db="EMBL/GenBank/DDBJ databases">
        <title>Genome mining of Saccharopolyspora cebuensis PGLac3 from Nigerian medicinal plant.</title>
        <authorList>
            <person name="Ezeobiora C.E."/>
            <person name="Igbokwe N.H."/>
            <person name="Amin D.H."/>
            <person name="Mendie U.E."/>
        </authorList>
    </citation>
    <scope>NUCLEOTIDE SEQUENCE [LARGE SCALE GENOMIC DNA]</scope>
    <source>
        <strain evidence="1 2">PGLac3</strain>
    </source>
</reference>